<dbReference type="GO" id="GO:0140662">
    <property type="term" value="F:ATP-dependent protein folding chaperone"/>
    <property type="evidence" value="ECO:0007669"/>
    <property type="project" value="InterPro"/>
</dbReference>
<evidence type="ECO:0000256" key="2">
    <source>
        <dbReference type="ARBA" id="ARBA00022741"/>
    </source>
</evidence>
<dbReference type="WBParaSite" id="EgrG_002064200">
    <property type="protein sequence ID" value="EgrG_002064200"/>
    <property type="gene ID" value="EgrG_002064200"/>
</dbReference>
<gene>
    <name evidence="4" type="ORF">EgrG_002064200</name>
</gene>
<organism evidence="4">
    <name type="scientific">Echinococcus granulosus</name>
    <name type="common">Hydatid tapeworm</name>
    <dbReference type="NCBI Taxonomy" id="6210"/>
    <lineage>
        <taxon>Eukaryota</taxon>
        <taxon>Metazoa</taxon>
        <taxon>Spiralia</taxon>
        <taxon>Lophotrochozoa</taxon>
        <taxon>Platyhelminthes</taxon>
        <taxon>Cestoda</taxon>
        <taxon>Eucestoda</taxon>
        <taxon>Cyclophyllidea</taxon>
        <taxon>Taeniidae</taxon>
        <taxon>Echinococcus</taxon>
        <taxon>Echinococcus granulosus group</taxon>
    </lineage>
</organism>
<dbReference type="Pfam" id="PF00012">
    <property type="entry name" value="HSP70"/>
    <property type="match status" value="1"/>
</dbReference>
<dbReference type="GO" id="GO:0005524">
    <property type="term" value="F:ATP binding"/>
    <property type="evidence" value="ECO:0007669"/>
    <property type="project" value="UniProtKB-KW"/>
</dbReference>
<accession>A0A068WYC0</accession>
<name>A0A068WYC0_ECHGR</name>
<dbReference type="SUPFAM" id="SSF100934">
    <property type="entry name" value="Heat shock protein 70kD (HSP70), C-terminal subdomain"/>
    <property type="match status" value="1"/>
</dbReference>
<protein>
    <submittedName>
        <fullName evidence="4 6">Heat shock protein 70</fullName>
    </submittedName>
</protein>
<keyword evidence="4" id="KW-0346">Stress response</keyword>
<evidence type="ECO:0000313" key="5">
    <source>
        <dbReference type="Proteomes" id="UP000492820"/>
    </source>
</evidence>
<dbReference type="SUPFAM" id="SSF100920">
    <property type="entry name" value="Heat shock protein 70kD (HSP70), peptide-binding domain"/>
    <property type="match status" value="1"/>
</dbReference>
<reference evidence="4 5" key="1">
    <citation type="journal article" date="2013" name="Nature">
        <title>The genomes of four tapeworm species reveal adaptations to parasitism.</title>
        <authorList>
            <person name="Tsai I.J."/>
            <person name="Zarowiecki M."/>
            <person name="Holroyd N."/>
            <person name="Garciarrubio A."/>
            <person name="Sanchez-Flores A."/>
            <person name="Brooks K.L."/>
            <person name="Tracey A."/>
            <person name="Bobes R.J."/>
            <person name="Fragoso G."/>
            <person name="Sciutto E."/>
            <person name="Aslett M."/>
            <person name="Beasley H."/>
            <person name="Bennett H.M."/>
            <person name="Cai J."/>
            <person name="Camicia F."/>
            <person name="Clark R."/>
            <person name="Cucher M."/>
            <person name="De Silva N."/>
            <person name="Day T.A."/>
            <person name="Deplazes P."/>
            <person name="Estrada K."/>
            <person name="Fernandez C."/>
            <person name="Holland P.W."/>
            <person name="Hou J."/>
            <person name="Hu S."/>
            <person name="Huckvale T."/>
            <person name="Hung S.S."/>
            <person name="Kamenetzky L."/>
            <person name="Keane J.A."/>
            <person name="Kiss F."/>
            <person name="Koziol U."/>
            <person name="Lambert O."/>
            <person name="Liu K."/>
            <person name="Luo X."/>
            <person name="Luo Y."/>
            <person name="Macchiaroli N."/>
            <person name="Nichol S."/>
            <person name="Paps J."/>
            <person name="Parkinson J."/>
            <person name="Pouchkina-Stantcheva N."/>
            <person name="Riddiford N."/>
            <person name="Rosenzvit M."/>
            <person name="Salinas G."/>
            <person name="Wasmuth J.D."/>
            <person name="Zamanian M."/>
            <person name="Zheng Y."/>
            <person name="Cai X."/>
            <person name="Soberon X."/>
            <person name="Olson P.D."/>
            <person name="Laclette J.P."/>
            <person name="Brehm K."/>
            <person name="Berriman M."/>
            <person name="Garciarrubio A."/>
            <person name="Bobes R.J."/>
            <person name="Fragoso G."/>
            <person name="Sanchez-Flores A."/>
            <person name="Estrada K."/>
            <person name="Cevallos M.A."/>
            <person name="Morett E."/>
            <person name="Gonzalez V."/>
            <person name="Portillo T."/>
            <person name="Ochoa-Leyva A."/>
            <person name="Jose M.V."/>
            <person name="Sciutto E."/>
            <person name="Landa A."/>
            <person name="Jimenez L."/>
            <person name="Valdes V."/>
            <person name="Carrero J.C."/>
            <person name="Larralde C."/>
            <person name="Morales-Montor J."/>
            <person name="Limon-Lason J."/>
            <person name="Soberon X."/>
            <person name="Laclette J.P."/>
        </authorList>
    </citation>
    <scope>NUCLEOTIDE SEQUENCE [LARGE SCALE GENOMIC DNA]</scope>
</reference>
<keyword evidence="3" id="KW-0067">ATP-binding</keyword>
<evidence type="ECO:0000256" key="1">
    <source>
        <dbReference type="ARBA" id="ARBA00007381"/>
    </source>
</evidence>
<evidence type="ECO:0000313" key="4">
    <source>
        <dbReference type="EMBL" id="CDS25159.1"/>
    </source>
</evidence>
<dbReference type="AlphaFoldDB" id="A0A068WYC0"/>
<dbReference type="Gene3D" id="1.20.1270.10">
    <property type="match status" value="1"/>
</dbReference>
<sequence length="136" mass="15893">MRNSIAIANDKGRLTEEEIEQIVNAAEKFKQADKKQKSRIEARIVLENCIFSIRRKMKEGEMKQKASEEATKDILTMCETTWKWINTDEDATKEDYDLKRTNSNAEPLFVSPEMRKSNDRVWTLNHFHFPPPCKTG</sequence>
<dbReference type="Proteomes" id="UP000492820">
    <property type="component" value="Unassembled WGS sequence"/>
</dbReference>
<dbReference type="OrthoDB" id="6151140at2759"/>
<comment type="similarity">
    <text evidence="1">Belongs to the heat shock protein 70 family.</text>
</comment>
<dbReference type="InterPro" id="IPR029048">
    <property type="entry name" value="HSP70_C_sf"/>
</dbReference>
<reference evidence="6" key="3">
    <citation type="submission" date="2020-10" db="UniProtKB">
        <authorList>
            <consortium name="WormBaseParasite"/>
        </authorList>
    </citation>
    <scope>IDENTIFICATION</scope>
</reference>
<keyword evidence="2" id="KW-0547">Nucleotide-binding</keyword>
<dbReference type="InterPro" id="IPR013126">
    <property type="entry name" value="Hsp_70_fam"/>
</dbReference>
<evidence type="ECO:0000256" key="3">
    <source>
        <dbReference type="ARBA" id="ARBA00022840"/>
    </source>
</evidence>
<dbReference type="EMBL" id="LK028754">
    <property type="protein sequence ID" value="CDS25159.1"/>
    <property type="molecule type" value="Genomic_DNA"/>
</dbReference>
<reference evidence="4" key="2">
    <citation type="submission" date="2014-06" db="EMBL/GenBank/DDBJ databases">
        <authorList>
            <person name="Aslett M."/>
        </authorList>
    </citation>
    <scope>NUCLEOTIDE SEQUENCE</scope>
</reference>
<dbReference type="InterPro" id="IPR029047">
    <property type="entry name" value="HSP70_peptide-bd_sf"/>
</dbReference>
<feature type="non-terminal residue" evidence="4">
    <location>
        <position position="136"/>
    </location>
</feature>
<dbReference type="Gene3D" id="2.60.34.10">
    <property type="entry name" value="Substrate Binding Domain Of DNAk, Chain A, domain 1"/>
    <property type="match status" value="1"/>
</dbReference>
<evidence type="ECO:0000313" key="6">
    <source>
        <dbReference type="WBParaSite" id="EgrG_002064200"/>
    </source>
</evidence>
<proteinExistence type="inferred from homology"/>